<accession>A0AA46PDV5</accession>
<feature type="compositionally biased region" description="Basic and acidic residues" evidence="1">
    <location>
        <begin position="68"/>
        <end position="79"/>
    </location>
</feature>
<dbReference type="Pfam" id="PF00226">
    <property type="entry name" value="DnaJ"/>
    <property type="match status" value="1"/>
</dbReference>
<dbReference type="Proteomes" id="UP001163947">
    <property type="component" value="Chromosome"/>
</dbReference>
<dbReference type="InterPro" id="IPR052276">
    <property type="entry name" value="Diphthamide-biosynth_chaperone"/>
</dbReference>
<gene>
    <name evidence="3" type="ORF">OCS65_16340</name>
</gene>
<dbReference type="PANTHER" id="PTHR44240">
    <property type="entry name" value="DNAJ DOMAIN (PROKARYOTIC HEAT SHOCK PROTEIN)-RELATED"/>
    <property type="match status" value="1"/>
</dbReference>
<evidence type="ECO:0000259" key="2">
    <source>
        <dbReference type="PROSITE" id="PS50076"/>
    </source>
</evidence>
<dbReference type="PRINTS" id="PR00625">
    <property type="entry name" value="JDOMAIN"/>
</dbReference>
<organism evidence="3 4">
    <name type="scientific">Rhodococcus aetherivorans</name>
    <dbReference type="NCBI Taxonomy" id="191292"/>
    <lineage>
        <taxon>Bacteria</taxon>
        <taxon>Bacillati</taxon>
        <taxon>Actinomycetota</taxon>
        <taxon>Actinomycetes</taxon>
        <taxon>Mycobacteriales</taxon>
        <taxon>Nocardiaceae</taxon>
        <taxon>Rhodococcus</taxon>
    </lineage>
</organism>
<dbReference type="PROSITE" id="PS50076">
    <property type="entry name" value="DNAJ_2"/>
    <property type="match status" value="1"/>
</dbReference>
<dbReference type="PANTHER" id="PTHR44240:SF10">
    <property type="entry name" value="J DOMAIN-CONTAINING PROTEIN"/>
    <property type="match status" value="1"/>
</dbReference>
<name>A0AA46PDV5_9NOCA</name>
<evidence type="ECO:0000313" key="4">
    <source>
        <dbReference type="Proteomes" id="UP001163947"/>
    </source>
</evidence>
<feature type="compositionally biased region" description="Low complexity" evidence="1">
    <location>
        <begin position="81"/>
        <end position="90"/>
    </location>
</feature>
<dbReference type="InterPro" id="IPR036869">
    <property type="entry name" value="J_dom_sf"/>
</dbReference>
<dbReference type="AlphaFoldDB" id="A0AA46PDV5"/>
<dbReference type="EMBL" id="CP106982">
    <property type="protein sequence ID" value="UYF92079.1"/>
    <property type="molecule type" value="Genomic_DNA"/>
</dbReference>
<reference evidence="3" key="1">
    <citation type="submission" date="2022-09" db="EMBL/GenBank/DDBJ databases">
        <title>The genome sequence of Rhodococcus aetherivorans N1.</title>
        <authorList>
            <person name="Jiang W."/>
        </authorList>
    </citation>
    <scope>NUCLEOTIDE SEQUENCE</scope>
    <source>
        <strain evidence="3">N1</strain>
    </source>
</reference>
<proteinExistence type="predicted"/>
<protein>
    <submittedName>
        <fullName evidence="3">J domain-containing protein</fullName>
    </submittedName>
</protein>
<dbReference type="InterPro" id="IPR001623">
    <property type="entry name" value="DnaJ_domain"/>
</dbReference>
<dbReference type="SMART" id="SM00271">
    <property type="entry name" value="DnaJ"/>
    <property type="match status" value="1"/>
</dbReference>
<dbReference type="SUPFAM" id="SSF46565">
    <property type="entry name" value="Chaperone J-domain"/>
    <property type="match status" value="1"/>
</dbReference>
<sequence>MSGREPDLYAVLGVPGSAGQAEITAAFRRKLREHHPDLRSPDVPFGPDPDEQLRRIVAAYAVLRDPHRRAEYDRRRADTAPRPSARTVRVTVRRSDPPPAADPPIRAGPVRRHR</sequence>
<dbReference type="RefSeq" id="WP_029543500.1">
    <property type="nucleotide sequence ID" value="NZ_CM002177.1"/>
</dbReference>
<feature type="region of interest" description="Disordered" evidence="1">
    <location>
        <begin position="68"/>
        <end position="114"/>
    </location>
</feature>
<feature type="domain" description="J" evidence="2">
    <location>
        <begin position="7"/>
        <end position="76"/>
    </location>
</feature>
<evidence type="ECO:0000313" key="3">
    <source>
        <dbReference type="EMBL" id="UYF92079.1"/>
    </source>
</evidence>
<dbReference type="CDD" id="cd06257">
    <property type="entry name" value="DnaJ"/>
    <property type="match status" value="1"/>
</dbReference>
<dbReference type="Gene3D" id="1.10.287.110">
    <property type="entry name" value="DnaJ domain"/>
    <property type="match status" value="1"/>
</dbReference>
<evidence type="ECO:0000256" key="1">
    <source>
        <dbReference type="SAM" id="MobiDB-lite"/>
    </source>
</evidence>
<dbReference type="GeneID" id="83622019"/>